<evidence type="ECO:0000256" key="1">
    <source>
        <dbReference type="ARBA" id="ARBA00022801"/>
    </source>
</evidence>
<dbReference type="AlphaFoldDB" id="A0A2S7K466"/>
<dbReference type="Pfam" id="PF12697">
    <property type="entry name" value="Abhydrolase_6"/>
    <property type="match status" value="1"/>
</dbReference>
<comment type="caution">
    <text evidence="3">The sequence shown here is derived from an EMBL/GenBank/DDBJ whole genome shotgun (WGS) entry which is preliminary data.</text>
</comment>
<evidence type="ECO:0000259" key="2">
    <source>
        <dbReference type="Pfam" id="PF12697"/>
    </source>
</evidence>
<dbReference type="PANTHER" id="PTHR43798:SF31">
    <property type="entry name" value="AB HYDROLASE SUPERFAMILY PROTEIN YCLE"/>
    <property type="match status" value="1"/>
</dbReference>
<proteinExistence type="predicted"/>
<evidence type="ECO:0000313" key="3">
    <source>
        <dbReference type="EMBL" id="PQA87289.1"/>
    </source>
</evidence>
<dbReference type="GO" id="GO:0016020">
    <property type="term" value="C:membrane"/>
    <property type="evidence" value="ECO:0007669"/>
    <property type="project" value="TreeGrafter"/>
</dbReference>
<keyword evidence="1" id="KW-0378">Hydrolase</keyword>
<reference evidence="3 4" key="1">
    <citation type="submission" date="2017-12" db="EMBL/GenBank/DDBJ databases">
        <authorList>
            <person name="Hurst M.R.H."/>
        </authorList>
    </citation>
    <scope>NUCLEOTIDE SEQUENCE [LARGE SCALE GENOMIC DNA]</scope>
    <source>
        <strain evidence="3 4">SY-3-19</strain>
    </source>
</reference>
<name>A0A2S7K466_9PROT</name>
<accession>A0A2S7K466</accession>
<dbReference type="InterPro" id="IPR000073">
    <property type="entry name" value="AB_hydrolase_1"/>
</dbReference>
<evidence type="ECO:0000313" key="4">
    <source>
        <dbReference type="Proteomes" id="UP000239504"/>
    </source>
</evidence>
<dbReference type="InterPro" id="IPR050266">
    <property type="entry name" value="AB_hydrolase_sf"/>
</dbReference>
<keyword evidence="4" id="KW-1185">Reference proteome</keyword>
<dbReference type="Proteomes" id="UP000239504">
    <property type="component" value="Unassembled WGS sequence"/>
</dbReference>
<dbReference type="GO" id="GO:0016787">
    <property type="term" value="F:hydrolase activity"/>
    <property type="evidence" value="ECO:0007669"/>
    <property type="project" value="UniProtKB-KW"/>
</dbReference>
<gene>
    <name evidence="3" type="ORF">CW354_12720</name>
</gene>
<feature type="domain" description="AB hydrolase-1" evidence="2">
    <location>
        <begin position="76"/>
        <end position="313"/>
    </location>
</feature>
<sequence length="333" mass="37026">MPRGGKSLFKRHFGAPWFYSQEKSKRAYCAPGLTAIRSAFKNRMLLRWKPMTDITVKNDGLDLTASVYGPEGAPDILFLHGIAGSRDTWEEAARRYEDRFHVWTLDFRGHGHSDRAGSYFVEDYASDAAAMLDFIRRPTIVAGHSLGAVAAAYLGHEPHRFLKALFLEDPPYFMDDRDDFENSGPAKAFAAIHAFLEEAKLTGAAFDRYLEWTRTMPTALGGPRSDHTSPRHLLSAASGYMRQDPACWEAARSTAQFESFDPSKPLKVPTFLLRADPALGAAILAGHEKRFVAANPGARIVLVEGASHRIHATRASEPRFFEELDGFLQTHAG</sequence>
<protein>
    <recommendedName>
        <fullName evidence="2">AB hydrolase-1 domain-containing protein</fullName>
    </recommendedName>
</protein>
<dbReference type="PANTHER" id="PTHR43798">
    <property type="entry name" value="MONOACYLGLYCEROL LIPASE"/>
    <property type="match status" value="1"/>
</dbReference>
<dbReference type="InterPro" id="IPR029058">
    <property type="entry name" value="AB_hydrolase_fold"/>
</dbReference>
<organism evidence="3 4">
    <name type="scientific">Hyphococcus luteus</name>
    <dbReference type="NCBI Taxonomy" id="2058213"/>
    <lineage>
        <taxon>Bacteria</taxon>
        <taxon>Pseudomonadati</taxon>
        <taxon>Pseudomonadota</taxon>
        <taxon>Alphaproteobacteria</taxon>
        <taxon>Parvularculales</taxon>
        <taxon>Parvularculaceae</taxon>
        <taxon>Hyphococcus</taxon>
    </lineage>
</organism>
<dbReference type="Gene3D" id="3.40.50.1820">
    <property type="entry name" value="alpha/beta hydrolase"/>
    <property type="match status" value="1"/>
</dbReference>
<dbReference type="SUPFAM" id="SSF53474">
    <property type="entry name" value="alpha/beta-Hydrolases"/>
    <property type="match status" value="1"/>
</dbReference>
<dbReference type="EMBL" id="PJCH01000009">
    <property type="protein sequence ID" value="PQA87289.1"/>
    <property type="molecule type" value="Genomic_DNA"/>
</dbReference>